<evidence type="ECO:0000256" key="9">
    <source>
        <dbReference type="SAM" id="MobiDB-lite"/>
    </source>
</evidence>
<keyword evidence="12" id="KW-1185">Reference proteome</keyword>
<evidence type="ECO:0000256" key="6">
    <source>
        <dbReference type="ARBA" id="ARBA00022840"/>
    </source>
</evidence>
<dbReference type="GO" id="GO:2000369">
    <property type="term" value="P:regulation of clathrin-dependent endocytosis"/>
    <property type="evidence" value="ECO:0007669"/>
    <property type="project" value="TreeGrafter"/>
</dbReference>
<dbReference type="InterPro" id="IPR000719">
    <property type="entry name" value="Prot_kinase_dom"/>
</dbReference>
<feature type="compositionally biased region" description="Polar residues" evidence="9">
    <location>
        <begin position="1023"/>
        <end position="1034"/>
    </location>
</feature>
<feature type="region of interest" description="Disordered" evidence="9">
    <location>
        <begin position="391"/>
        <end position="543"/>
    </location>
</feature>
<feature type="compositionally biased region" description="Polar residues" evidence="9">
    <location>
        <begin position="576"/>
        <end position="597"/>
    </location>
</feature>
<dbReference type="PANTHER" id="PTHR22967">
    <property type="entry name" value="SERINE/THREONINE PROTEIN KINASE"/>
    <property type="match status" value="1"/>
</dbReference>
<feature type="compositionally biased region" description="Pro residues" evidence="9">
    <location>
        <begin position="1114"/>
        <end position="1127"/>
    </location>
</feature>
<dbReference type="PROSITE" id="PS00108">
    <property type="entry name" value="PROTEIN_KINASE_ST"/>
    <property type="match status" value="1"/>
</dbReference>
<evidence type="ECO:0000256" key="7">
    <source>
        <dbReference type="ARBA" id="ARBA00047899"/>
    </source>
</evidence>
<dbReference type="EC" id="2.7.11.1" evidence="1"/>
<feature type="compositionally biased region" description="Polar residues" evidence="9">
    <location>
        <begin position="1147"/>
        <end position="1168"/>
    </location>
</feature>
<dbReference type="SUPFAM" id="SSF56112">
    <property type="entry name" value="Protein kinase-like (PK-like)"/>
    <property type="match status" value="1"/>
</dbReference>
<feature type="region of interest" description="Disordered" evidence="9">
    <location>
        <begin position="1008"/>
        <end position="1049"/>
    </location>
</feature>
<dbReference type="PROSITE" id="PS50011">
    <property type="entry name" value="PROTEIN_KINASE_DOM"/>
    <property type="match status" value="1"/>
</dbReference>
<feature type="compositionally biased region" description="Polar residues" evidence="9">
    <location>
        <begin position="1226"/>
        <end position="1238"/>
    </location>
</feature>
<evidence type="ECO:0000256" key="4">
    <source>
        <dbReference type="ARBA" id="ARBA00022741"/>
    </source>
</evidence>
<feature type="region of interest" description="Disordered" evidence="9">
    <location>
        <begin position="1220"/>
        <end position="1281"/>
    </location>
</feature>
<feature type="compositionally biased region" description="Polar residues" evidence="9">
    <location>
        <begin position="1087"/>
        <end position="1103"/>
    </location>
</feature>
<dbReference type="GO" id="GO:0035612">
    <property type="term" value="F:AP-2 adaptor complex binding"/>
    <property type="evidence" value="ECO:0007669"/>
    <property type="project" value="TreeGrafter"/>
</dbReference>
<dbReference type="Gene3D" id="1.10.510.10">
    <property type="entry name" value="Transferase(Phosphotransferase) domain 1"/>
    <property type="match status" value="1"/>
</dbReference>
<accession>A0A9W8BM24</accession>
<dbReference type="GO" id="GO:0004674">
    <property type="term" value="F:protein serine/threonine kinase activity"/>
    <property type="evidence" value="ECO:0007669"/>
    <property type="project" value="UniProtKB-KW"/>
</dbReference>
<feature type="region of interest" description="Disordered" evidence="9">
    <location>
        <begin position="1068"/>
        <end position="1173"/>
    </location>
</feature>
<evidence type="ECO:0000313" key="11">
    <source>
        <dbReference type="EMBL" id="KAJ2006175.1"/>
    </source>
</evidence>
<comment type="catalytic activity">
    <reaction evidence="8">
        <text>L-seryl-[protein] + ATP = O-phospho-L-seryl-[protein] + ADP + H(+)</text>
        <dbReference type="Rhea" id="RHEA:17989"/>
        <dbReference type="Rhea" id="RHEA-COMP:9863"/>
        <dbReference type="Rhea" id="RHEA-COMP:11604"/>
        <dbReference type="ChEBI" id="CHEBI:15378"/>
        <dbReference type="ChEBI" id="CHEBI:29999"/>
        <dbReference type="ChEBI" id="CHEBI:30616"/>
        <dbReference type="ChEBI" id="CHEBI:83421"/>
        <dbReference type="ChEBI" id="CHEBI:456216"/>
        <dbReference type="EC" id="2.7.11.1"/>
    </reaction>
</comment>
<dbReference type="Proteomes" id="UP001150907">
    <property type="component" value="Unassembled WGS sequence"/>
</dbReference>
<dbReference type="SMART" id="SM00220">
    <property type="entry name" value="S_TKc"/>
    <property type="match status" value="1"/>
</dbReference>
<evidence type="ECO:0000259" key="10">
    <source>
        <dbReference type="PROSITE" id="PS50011"/>
    </source>
</evidence>
<protein>
    <recommendedName>
        <fullName evidence="1">non-specific serine/threonine protein kinase</fullName>
        <ecNumber evidence="1">2.7.11.1</ecNumber>
    </recommendedName>
</protein>
<name>A0A9W8BM24_9FUNG</name>
<keyword evidence="3 11" id="KW-0808">Transferase</keyword>
<evidence type="ECO:0000256" key="3">
    <source>
        <dbReference type="ARBA" id="ARBA00022679"/>
    </source>
</evidence>
<evidence type="ECO:0000256" key="5">
    <source>
        <dbReference type="ARBA" id="ARBA00022777"/>
    </source>
</evidence>
<organism evidence="11 12">
    <name type="scientific">Coemansia thaxteri</name>
    <dbReference type="NCBI Taxonomy" id="2663907"/>
    <lineage>
        <taxon>Eukaryota</taxon>
        <taxon>Fungi</taxon>
        <taxon>Fungi incertae sedis</taxon>
        <taxon>Zoopagomycota</taxon>
        <taxon>Kickxellomycotina</taxon>
        <taxon>Kickxellomycetes</taxon>
        <taxon>Kickxellales</taxon>
        <taxon>Kickxellaceae</taxon>
        <taxon>Coemansia</taxon>
    </lineage>
</organism>
<feature type="compositionally biased region" description="Polar residues" evidence="9">
    <location>
        <begin position="452"/>
        <end position="466"/>
    </location>
</feature>
<keyword evidence="4" id="KW-0547">Nucleotide-binding</keyword>
<dbReference type="OrthoDB" id="2018507at2759"/>
<dbReference type="InterPro" id="IPR008271">
    <property type="entry name" value="Ser/Thr_kinase_AS"/>
</dbReference>
<reference evidence="11" key="1">
    <citation type="submission" date="2022-07" db="EMBL/GenBank/DDBJ databases">
        <title>Phylogenomic reconstructions and comparative analyses of Kickxellomycotina fungi.</title>
        <authorList>
            <person name="Reynolds N.K."/>
            <person name="Stajich J.E."/>
            <person name="Barry K."/>
            <person name="Grigoriev I.V."/>
            <person name="Crous P."/>
            <person name="Smith M.E."/>
        </authorList>
    </citation>
    <scope>NUCLEOTIDE SEQUENCE</scope>
    <source>
        <strain evidence="11">IMI 214461</strain>
    </source>
</reference>
<evidence type="ECO:0000313" key="12">
    <source>
        <dbReference type="Proteomes" id="UP001150907"/>
    </source>
</evidence>
<dbReference type="PANTHER" id="PTHR22967:SF57">
    <property type="entry name" value="AUXILIN, ISOFORM A-RELATED"/>
    <property type="match status" value="1"/>
</dbReference>
<gene>
    <name evidence="11" type="primary">AKL1</name>
    <name evidence="11" type="ORF">H4R26_001549</name>
</gene>
<comment type="catalytic activity">
    <reaction evidence="7">
        <text>L-threonyl-[protein] + ATP = O-phospho-L-threonyl-[protein] + ADP + H(+)</text>
        <dbReference type="Rhea" id="RHEA:46608"/>
        <dbReference type="Rhea" id="RHEA-COMP:11060"/>
        <dbReference type="Rhea" id="RHEA-COMP:11605"/>
        <dbReference type="ChEBI" id="CHEBI:15378"/>
        <dbReference type="ChEBI" id="CHEBI:30013"/>
        <dbReference type="ChEBI" id="CHEBI:30616"/>
        <dbReference type="ChEBI" id="CHEBI:61977"/>
        <dbReference type="ChEBI" id="CHEBI:456216"/>
        <dbReference type="EC" id="2.7.11.1"/>
    </reaction>
</comment>
<dbReference type="EMBL" id="JANBQF010000070">
    <property type="protein sequence ID" value="KAJ2006175.1"/>
    <property type="molecule type" value="Genomic_DNA"/>
</dbReference>
<evidence type="ECO:0000256" key="2">
    <source>
        <dbReference type="ARBA" id="ARBA00022527"/>
    </source>
</evidence>
<feature type="region of interest" description="Disordered" evidence="9">
    <location>
        <begin position="557"/>
        <end position="604"/>
    </location>
</feature>
<keyword evidence="5 11" id="KW-0418">Kinase</keyword>
<keyword evidence="6" id="KW-0067">ATP-binding</keyword>
<evidence type="ECO:0000256" key="1">
    <source>
        <dbReference type="ARBA" id="ARBA00012513"/>
    </source>
</evidence>
<feature type="compositionally biased region" description="Low complexity" evidence="9">
    <location>
        <begin position="467"/>
        <end position="479"/>
    </location>
</feature>
<dbReference type="Pfam" id="PF00069">
    <property type="entry name" value="Pkinase"/>
    <property type="match status" value="1"/>
</dbReference>
<evidence type="ECO:0000256" key="8">
    <source>
        <dbReference type="ARBA" id="ARBA00048679"/>
    </source>
</evidence>
<dbReference type="GO" id="GO:0005524">
    <property type="term" value="F:ATP binding"/>
    <property type="evidence" value="ECO:0007669"/>
    <property type="project" value="UniProtKB-KW"/>
</dbReference>
<dbReference type="InterPro" id="IPR011009">
    <property type="entry name" value="Kinase-like_dom_sf"/>
</dbReference>
<proteinExistence type="predicted"/>
<sequence>MAMKVNGGRDDEERLCYFPPACLLSVIVYTLSEHEQPGTWIVSFVLPCFISGSIQQSTQHEAALLKADSLTMSLHSNGAASSSQHAQSSAGQYSQGTVLQVGAHSCVVQRFLSAGGHANVYLVTLISDGAARVLKHIAFSRQDSEHRAQAEQEIRFMTQLNGHPQIVGLEAAEVGDGCAYILMEYCPSDALALLNQTLPNSLDEGVILHIFSDACKAVAHMHYQQPPLLHRDLKVENILIAKEGGYKLCDFGSSTANLVSPSSRIPREQIVRLEEEIQCSTTLEYRAPEMIDLYLRRGITEKADIWALGVLLYKLCYFKTPFDNASPLAILNAEYFIPSTPQYSKQLCHLFQMTLREEPRERSTIYTLCNYVCNLRGEACLLDDKYASPPASPQDTALASQPPRRFAASNGKNATPRASTADVADSDSISEVDSNGIVPMRRGRPSKRPDASNGSAKTALMNSTPKYRSGAYSSSGRASPEQPSKYAPTTPAGGRHAPSPPAESGNALGISYHEDPAPSGVRSPAEARRMRMSVKAPDGRESLSMDFVQGAVFGSTRRTSVLRRNPNPGSPDGSDETASAHSLSRKSTGSFSLSPARTRSAADVSTSGTALAASSSLPGFVRQPLPHPPPLLSLQPELSSQFSRSASVDRDINATPVKSEADSASYLASMISPLSLGGVSPVGTPLPNSNGSDSAAQLRLSTILESLQAEQSSQAEAGRQMPTQRAPVQSIYEMTLDKLEGDARLSMDFDDQVLFDAKARYAAQRSSVYQSPDNYYTGLQPQSEASGALGGWGELPPEMVDTMLRKMEEHNEQLNRPPPRIRTKPACSAAVSTLKPQSETGAIDIDSVIQRAGERNRRKLIAQNNRRSMYVFGAQSDLPEILQEDVDDNMRVLSETEIEELLSKMDMYNRELLSEQQRWRPEGSAASRPAVNLQSIDRIIEHANDELLRREQVAAESTSATKARGAAGILHNVISAAKSTFGKAPASDCVRASEDSSVNASIGEVAKTATNGCSGPSVAPIPESTSAAQHQSPLPTEPAPGDSESLSAVAAADDSVAEAMALASAAIDAAPPPGPAKPPRTFMQDAAGNTTEPASAGCSSSIPVSEIVENAPAPNLPTSPMPQPPTLTKPAETEAVSTKVALPSPTEPISTSVSNDRTAYDVPSSTITDPLPVTAPATASAAIPQTDGLSRQAPLPKLPAMPRAQTSISAEDPLAEVRARLKKKQSSPALPTAGSSPVATARAAIFGTTEAKSDAPASPGRPAPKPPAKSVRNLVAMFEQS</sequence>
<keyword evidence="2 11" id="KW-0723">Serine/threonine-protein kinase</keyword>
<feature type="domain" description="Protein kinase" evidence="10">
    <location>
        <begin position="106"/>
        <end position="381"/>
    </location>
</feature>
<dbReference type="GO" id="GO:0005737">
    <property type="term" value="C:cytoplasm"/>
    <property type="evidence" value="ECO:0007669"/>
    <property type="project" value="TreeGrafter"/>
</dbReference>
<comment type="caution">
    <text evidence="11">The sequence shown here is derived from an EMBL/GenBank/DDBJ whole genome shotgun (WGS) entry which is preliminary data.</text>
</comment>